<keyword evidence="1" id="KW-0732">Signal</keyword>
<comment type="caution">
    <text evidence="2">The sequence shown here is derived from an EMBL/GenBank/DDBJ whole genome shotgun (WGS) entry which is preliminary data.</text>
</comment>
<feature type="signal peptide" evidence="1">
    <location>
        <begin position="1"/>
        <end position="18"/>
    </location>
</feature>
<evidence type="ECO:0000256" key="1">
    <source>
        <dbReference type="SAM" id="SignalP"/>
    </source>
</evidence>
<dbReference type="Proteomes" id="UP000037136">
    <property type="component" value="Unassembled WGS sequence"/>
</dbReference>
<protein>
    <submittedName>
        <fullName evidence="2">Uncharacterized protein</fullName>
    </submittedName>
</protein>
<evidence type="ECO:0000313" key="2">
    <source>
        <dbReference type="EMBL" id="PFH59848.1"/>
    </source>
</evidence>
<reference evidence="2 3" key="1">
    <citation type="journal article" date="2015" name="BMC Genomics">
        <title>Gene expression during zombie ant biting behavior reflects the complexity underlying fungal parasitic behavioral manipulation.</title>
        <authorList>
            <person name="de Bekker C."/>
            <person name="Ohm R.A."/>
            <person name="Loreto R.G."/>
            <person name="Sebastian A."/>
            <person name="Albert I."/>
            <person name="Merrow M."/>
            <person name="Brachmann A."/>
            <person name="Hughes D.P."/>
        </authorList>
    </citation>
    <scope>NUCLEOTIDE SEQUENCE [LARGE SCALE GENOMIC DNA]</scope>
    <source>
        <strain evidence="2 3">SC16a</strain>
    </source>
</reference>
<sequence length="347" mass="39586">MGLFALVLLSFFVLHAQGQSFSDQVANNFTQILKAQARINWDTPPYTETTFHDRRCGFFTFHPFSRILRRQLRRSAYEMIDVQQDVIPQKRFLNLNHKSTPIRQDDALWVIQGDSDTWHAAATMKLGKVDISGGTVNSHFDQTMQISGRNLEESCPGGHACHFEDWVYYAKWTGVCRTQVLNRKGDICQDVGAKQFEAKRSSCKGGRRNSLMLCKSRLKCAFRLPIRDVSGKPLSTTVFIKESHIPPPVAIAVDKNCIFRLNNNRWYDSDYDIFWTRYDLYDDGTQRWVLRGEDEPVPLVPDNLLGNCTLPPEGNIGKRDLMRSSSKGSRPVTVKIVGGFGYSESDY</sequence>
<dbReference type="AlphaFoldDB" id="A0A2A9PET2"/>
<keyword evidence="3" id="KW-1185">Reference proteome</keyword>
<feature type="chain" id="PRO_5013151640" evidence="1">
    <location>
        <begin position="19"/>
        <end position="347"/>
    </location>
</feature>
<gene>
    <name evidence="2" type="ORF">XA68_11768</name>
</gene>
<dbReference type="EMBL" id="LAZP02000168">
    <property type="protein sequence ID" value="PFH59848.1"/>
    <property type="molecule type" value="Genomic_DNA"/>
</dbReference>
<reference evidence="2 3" key="2">
    <citation type="journal article" date="2017" name="Sci. Rep.">
        <title>Ant-infecting Ophiocordyceps genomes reveal a high diversity of potential behavioral manipulation genes and a possible major role for enterotoxins.</title>
        <authorList>
            <person name="de Bekker C."/>
            <person name="Ohm R.A."/>
            <person name="Evans H.C."/>
            <person name="Brachmann A."/>
            <person name="Hughes D.P."/>
        </authorList>
    </citation>
    <scope>NUCLEOTIDE SEQUENCE [LARGE SCALE GENOMIC DNA]</scope>
    <source>
        <strain evidence="2 3">SC16a</strain>
    </source>
</reference>
<evidence type="ECO:0000313" key="3">
    <source>
        <dbReference type="Proteomes" id="UP000037136"/>
    </source>
</evidence>
<accession>A0A2A9PET2</accession>
<organism evidence="2 3">
    <name type="scientific">Ophiocordyceps unilateralis</name>
    <name type="common">Zombie-ant fungus</name>
    <name type="synonym">Torrubia unilateralis</name>
    <dbReference type="NCBI Taxonomy" id="268505"/>
    <lineage>
        <taxon>Eukaryota</taxon>
        <taxon>Fungi</taxon>
        <taxon>Dikarya</taxon>
        <taxon>Ascomycota</taxon>
        <taxon>Pezizomycotina</taxon>
        <taxon>Sordariomycetes</taxon>
        <taxon>Hypocreomycetidae</taxon>
        <taxon>Hypocreales</taxon>
        <taxon>Ophiocordycipitaceae</taxon>
        <taxon>Ophiocordyceps</taxon>
    </lineage>
</organism>
<name>A0A2A9PET2_OPHUN</name>
<proteinExistence type="predicted"/>
<dbReference type="OrthoDB" id="4915430at2759"/>